<dbReference type="CDD" id="cd09630">
    <property type="entry name" value="CDH_like_cytochrome"/>
    <property type="match status" value="1"/>
</dbReference>
<dbReference type="InterPro" id="IPR006593">
    <property type="entry name" value="Cyt_b561/ferric_Rdtase_TM"/>
</dbReference>
<evidence type="ECO:0000256" key="7">
    <source>
        <dbReference type="SAM" id="MobiDB-lite"/>
    </source>
</evidence>
<reference evidence="10" key="1">
    <citation type="submission" date="2016-04" db="EMBL/GenBank/DDBJ databases">
        <authorList>
            <person name="Nguyen H.D."/>
            <person name="Samba Siva P."/>
            <person name="Cullis J."/>
            <person name="Levesque C.A."/>
            <person name="Hambleton S."/>
        </authorList>
    </citation>
    <scope>NUCLEOTIDE SEQUENCE</scope>
    <source>
        <strain evidence="10">DAOMC 236416</strain>
    </source>
</reference>
<accession>A0A177TG70</accession>
<feature type="transmembrane region" description="Helical" evidence="8">
    <location>
        <begin position="297"/>
        <end position="317"/>
    </location>
</feature>
<dbReference type="SMART" id="SM00665">
    <property type="entry name" value="B561"/>
    <property type="match status" value="1"/>
</dbReference>
<dbReference type="PANTHER" id="PTHR47797">
    <property type="entry name" value="DEHYDROGENASE, PUTATIVE (AFU_ORTHOLOGUE AFUA_8G05805)-RELATED"/>
    <property type="match status" value="1"/>
</dbReference>
<keyword evidence="3 8" id="KW-0812">Transmembrane</keyword>
<dbReference type="PROSITE" id="PS50836">
    <property type="entry name" value="DOMON"/>
    <property type="match status" value="1"/>
</dbReference>
<gene>
    <name evidence="10" type="ORF">A4X13_0g5223</name>
</gene>
<dbReference type="AlphaFoldDB" id="A0A177TG70"/>
<feature type="transmembrane region" description="Helical" evidence="8">
    <location>
        <begin position="221"/>
        <end position="242"/>
    </location>
</feature>
<dbReference type="SUPFAM" id="SSF49344">
    <property type="entry name" value="CBD9-like"/>
    <property type="match status" value="1"/>
</dbReference>
<dbReference type="InterPro" id="IPR015920">
    <property type="entry name" value="Cellobiose_DH-like_cyt"/>
</dbReference>
<dbReference type="Proteomes" id="UP000077521">
    <property type="component" value="Unassembled WGS sequence"/>
</dbReference>
<dbReference type="Gene3D" id="1.20.120.1770">
    <property type="match status" value="1"/>
</dbReference>
<protein>
    <submittedName>
        <fullName evidence="10">Uncharacterized protein</fullName>
    </submittedName>
</protein>
<keyword evidence="11" id="KW-1185">Reference proteome</keyword>
<evidence type="ECO:0000256" key="1">
    <source>
        <dbReference type="ARBA" id="ARBA00004370"/>
    </source>
</evidence>
<reference evidence="10" key="2">
    <citation type="journal article" date="2019" name="IMA Fungus">
        <title>Genome sequencing and comparison of five Tilletia species to identify candidate genes for the detection of regulated species infecting wheat.</title>
        <authorList>
            <person name="Nguyen H.D.T."/>
            <person name="Sultana T."/>
            <person name="Kesanakurti P."/>
            <person name="Hambleton S."/>
        </authorList>
    </citation>
    <scope>NUCLEOTIDE SEQUENCE</scope>
    <source>
        <strain evidence="10">DAOMC 236416</strain>
    </source>
</reference>
<dbReference type="PANTHER" id="PTHR47797:SF3">
    <property type="entry name" value="CYTOCHROME B561 DOMAIN-CONTAINING PROTEIN"/>
    <property type="match status" value="1"/>
</dbReference>
<dbReference type="SMART" id="SM00664">
    <property type="entry name" value="DoH"/>
    <property type="match status" value="1"/>
</dbReference>
<organism evidence="10 11">
    <name type="scientific">Tilletia indica</name>
    <dbReference type="NCBI Taxonomy" id="43049"/>
    <lineage>
        <taxon>Eukaryota</taxon>
        <taxon>Fungi</taxon>
        <taxon>Dikarya</taxon>
        <taxon>Basidiomycota</taxon>
        <taxon>Ustilaginomycotina</taxon>
        <taxon>Exobasidiomycetes</taxon>
        <taxon>Tilletiales</taxon>
        <taxon>Tilletiaceae</taxon>
        <taxon>Tilletia</taxon>
    </lineage>
</organism>
<feature type="transmembrane region" description="Helical" evidence="8">
    <location>
        <begin position="324"/>
        <end position="343"/>
    </location>
</feature>
<keyword evidence="9" id="KW-0732">Signal</keyword>
<feature type="transmembrane region" description="Helical" evidence="8">
    <location>
        <begin position="263"/>
        <end position="285"/>
    </location>
</feature>
<evidence type="ECO:0000256" key="8">
    <source>
        <dbReference type="SAM" id="Phobius"/>
    </source>
</evidence>
<evidence type="ECO:0000256" key="6">
    <source>
        <dbReference type="ARBA" id="ARBA00023136"/>
    </source>
</evidence>
<feature type="chain" id="PRO_5043982899" evidence="9">
    <location>
        <begin position="21"/>
        <end position="405"/>
    </location>
</feature>
<evidence type="ECO:0000256" key="5">
    <source>
        <dbReference type="ARBA" id="ARBA00022989"/>
    </source>
</evidence>
<dbReference type="GO" id="GO:0016020">
    <property type="term" value="C:membrane"/>
    <property type="evidence" value="ECO:0007669"/>
    <property type="project" value="UniProtKB-SubCell"/>
</dbReference>
<feature type="compositionally biased region" description="Low complexity" evidence="7">
    <location>
        <begin position="189"/>
        <end position="202"/>
    </location>
</feature>
<evidence type="ECO:0000256" key="9">
    <source>
        <dbReference type="SAM" id="SignalP"/>
    </source>
</evidence>
<keyword evidence="5 8" id="KW-1133">Transmembrane helix</keyword>
<evidence type="ECO:0000256" key="2">
    <source>
        <dbReference type="ARBA" id="ARBA00022448"/>
    </source>
</evidence>
<keyword evidence="4" id="KW-0249">Electron transport</keyword>
<name>A0A177TG70_9BASI</name>
<keyword evidence="2" id="KW-0813">Transport</keyword>
<dbReference type="InterPro" id="IPR005018">
    <property type="entry name" value="DOMON_domain"/>
</dbReference>
<comment type="caution">
    <text evidence="10">The sequence shown here is derived from an EMBL/GenBank/DDBJ whole genome shotgun (WGS) entry which is preliminary data.</text>
</comment>
<dbReference type="PROSITE" id="PS50939">
    <property type="entry name" value="CYTOCHROME_B561"/>
    <property type="match status" value="1"/>
</dbReference>
<evidence type="ECO:0000313" key="10">
    <source>
        <dbReference type="EMBL" id="KAE8249403.1"/>
    </source>
</evidence>
<comment type="subcellular location">
    <subcellularLocation>
        <location evidence="1">Membrane</location>
    </subcellularLocation>
</comment>
<feature type="region of interest" description="Disordered" evidence="7">
    <location>
        <begin position="170"/>
        <end position="206"/>
    </location>
</feature>
<evidence type="ECO:0000256" key="4">
    <source>
        <dbReference type="ARBA" id="ARBA00022982"/>
    </source>
</evidence>
<dbReference type="EMBL" id="LWDF02000390">
    <property type="protein sequence ID" value="KAE8249403.1"/>
    <property type="molecule type" value="Genomic_DNA"/>
</dbReference>
<dbReference type="Pfam" id="PF03188">
    <property type="entry name" value="Cytochrom_B561"/>
    <property type="match status" value="1"/>
</dbReference>
<feature type="transmembrane region" description="Helical" evidence="8">
    <location>
        <begin position="363"/>
        <end position="383"/>
    </location>
</feature>
<keyword evidence="6 8" id="KW-0472">Membrane</keyword>
<evidence type="ECO:0000313" key="11">
    <source>
        <dbReference type="Proteomes" id="UP000077521"/>
    </source>
</evidence>
<dbReference type="CDD" id="cd08760">
    <property type="entry name" value="Cyt_b561_FRRS1_like"/>
    <property type="match status" value="1"/>
</dbReference>
<feature type="signal peptide" evidence="9">
    <location>
        <begin position="1"/>
        <end position="20"/>
    </location>
</feature>
<sequence>MPFRSFILLSAIALAASTRAATFGDQFCKDSLCISAVYDDQAMAVSYKAVYTGSPPGWIGVGQGGQMAGANMMVGWPASDGQVVLSQRSTPSHAPPNTKQVKASTFVPHADASKTNSSMTILSWTFPVQAGFASSKTSHIWATSPVSPKSTDASAAIARHDHDGIMELNLTQPFPGDAPDSETVFHANSSPTASQSSSSSDSGQDAKPVIRDLSMRPVRLFLAHMIVMSIAWMGLVPAGILIGRFGRTVFPNSWFKIHRGVQVSALLLTIIGFALAVSAVGDAGLPHFNTTHQRAGLGIFILVLIQALWGQIGHVIFRSRGSRVVNYGHILLGVILFFGLSLWQIRTGLQIWLWSPPRAVGDVFFPLWFALITAAWLLGLLLVPRQHKSAIESREKIRMGGPPSS</sequence>
<evidence type="ECO:0000256" key="3">
    <source>
        <dbReference type="ARBA" id="ARBA00022692"/>
    </source>
</evidence>
<dbReference type="Pfam" id="PF16010">
    <property type="entry name" value="CDH-cyt"/>
    <property type="match status" value="1"/>
</dbReference>
<proteinExistence type="predicted"/>
<dbReference type="Gene3D" id="2.60.40.1210">
    <property type="entry name" value="Cellobiose dehydrogenase, cytochrome domain"/>
    <property type="match status" value="1"/>
</dbReference>